<dbReference type="Gene3D" id="4.10.830.30">
    <property type="entry name" value="Ribosomal protein L31"/>
    <property type="match status" value="1"/>
</dbReference>
<dbReference type="GO" id="GO:0005840">
    <property type="term" value="C:ribosome"/>
    <property type="evidence" value="ECO:0007669"/>
    <property type="project" value="UniProtKB-KW"/>
</dbReference>
<evidence type="ECO:0000256" key="6">
    <source>
        <dbReference type="ARBA" id="ARBA00035687"/>
    </source>
</evidence>
<feature type="compositionally biased region" description="Basic and acidic residues" evidence="8">
    <location>
        <begin position="79"/>
        <end position="100"/>
    </location>
</feature>
<dbReference type="HAMAP" id="MF_00501">
    <property type="entry name" value="Ribosomal_bL31_1"/>
    <property type="match status" value="1"/>
</dbReference>
<keyword evidence="4 7" id="KW-0689">Ribosomal protein</keyword>
<evidence type="ECO:0000256" key="8">
    <source>
        <dbReference type="SAM" id="MobiDB-lite"/>
    </source>
</evidence>
<dbReference type="NCBIfam" id="TIGR00105">
    <property type="entry name" value="L31"/>
    <property type="match status" value="1"/>
</dbReference>
<dbReference type="PANTHER" id="PTHR33280:SF1">
    <property type="entry name" value="LARGE RIBOSOMAL SUBUNIT PROTEIN BL31C"/>
    <property type="match status" value="1"/>
</dbReference>
<evidence type="ECO:0000256" key="1">
    <source>
        <dbReference type="ARBA" id="ARBA00009296"/>
    </source>
</evidence>
<dbReference type="AlphaFoldDB" id="A0A2M7BRN5"/>
<dbReference type="PANTHER" id="PTHR33280">
    <property type="entry name" value="50S RIBOSOMAL PROTEIN L31, CHLOROPLASTIC"/>
    <property type="match status" value="1"/>
</dbReference>
<keyword evidence="3 7" id="KW-0694">RNA-binding</keyword>
<dbReference type="NCBIfam" id="NF000612">
    <property type="entry name" value="PRK00019.1"/>
    <property type="match status" value="1"/>
</dbReference>
<dbReference type="InterPro" id="IPR042105">
    <property type="entry name" value="Ribosomal_bL31_sf"/>
</dbReference>
<comment type="function">
    <text evidence="7">Binds the 23S rRNA.</text>
</comment>
<dbReference type="Proteomes" id="UP000230119">
    <property type="component" value="Unassembled WGS sequence"/>
</dbReference>
<evidence type="ECO:0000256" key="7">
    <source>
        <dbReference type="HAMAP-Rule" id="MF_00501"/>
    </source>
</evidence>
<dbReference type="Pfam" id="PF01197">
    <property type="entry name" value="Ribosomal_L31"/>
    <property type="match status" value="1"/>
</dbReference>
<proteinExistence type="inferred from homology"/>
<dbReference type="GO" id="GO:0019843">
    <property type="term" value="F:rRNA binding"/>
    <property type="evidence" value="ECO:0007669"/>
    <property type="project" value="UniProtKB-KW"/>
</dbReference>
<evidence type="ECO:0000256" key="2">
    <source>
        <dbReference type="ARBA" id="ARBA00022730"/>
    </source>
</evidence>
<evidence type="ECO:0000313" key="9">
    <source>
        <dbReference type="EMBL" id="PIV08143.1"/>
    </source>
</evidence>
<evidence type="ECO:0000256" key="5">
    <source>
        <dbReference type="ARBA" id="ARBA00023274"/>
    </source>
</evidence>
<dbReference type="NCBIfam" id="NF001809">
    <property type="entry name" value="PRK00528.1"/>
    <property type="match status" value="1"/>
</dbReference>
<dbReference type="PROSITE" id="PS01143">
    <property type="entry name" value="RIBOSOMAL_L31"/>
    <property type="match status" value="1"/>
</dbReference>
<comment type="subunit">
    <text evidence="7">Part of the 50S ribosomal subunit.</text>
</comment>
<dbReference type="InterPro" id="IPR002150">
    <property type="entry name" value="Ribosomal_bL31"/>
</dbReference>
<organism evidence="9 10">
    <name type="scientific">Candidatus Roizmanbacteria bacterium CG03_land_8_20_14_0_80_39_12</name>
    <dbReference type="NCBI Taxonomy" id="1974847"/>
    <lineage>
        <taxon>Bacteria</taxon>
        <taxon>Candidatus Roizmaniibacteriota</taxon>
    </lineage>
</organism>
<keyword evidence="2 7" id="KW-0699">rRNA-binding</keyword>
<comment type="caution">
    <text evidence="9">The sequence shown here is derived from an EMBL/GenBank/DDBJ whole genome shotgun (WGS) entry which is preliminary data.</text>
</comment>
<evidence type="ECO:0000256" key="4">
    <source>
        <dbReference type="ARBA" id="ARBA00022980"/>
    </source>
</evidence>
<dbReference type="InterPro" id="IPR027491">
    <property type="entry name" value="Ribosomal_bL31_A"/>
</dbReference>
<dbReference type="GO" id="GO:0006412">
    <property type="term" value="P:translation"/>
    <property type="evidence" value="ECO:0007669"/>
    <property type="project" value="UniProtKB-UniRule"/>
</dbReference>
<dbReference type="EMBL" id="PEVA01000181">
    <property type="protein sequence ID" value="PIV08143.1"/>
    <property type="molecule type" value="Genomic_DNA"/>
</dbReference>
<reference evidence="10" key="1">
    <citation type="submission" date="2017-09" db="EMBL/GenBank/DDBJ databases">
        <title>Depth-based differentiation of microbial function through sediment-hosted aquifers and enrichment of novel symbionts in the deep terrestrial subsurface.</title>
        <authorList>
            <person name="Probst A.J."/>
            <person name="Ladd B."/>
            <person name="Jarett J.K."/>
            <person name="Geller-Mcgrath D.E."/>
            <person name="Sieber C.M.K."/>
            <person name="Emerson J.B."/>
            <person name="Anantharaman K."/>
            <person name="Thomas B.C."/>
            <person name="Malmstrom R."/>
            <person name="Stieglmeier M."/>
            <person name="Klingl A."/>
            <person name="Woyke T."/>
            <person name="Ryan C.M."/>
            <person name="Banfield J.F."/>
        </authorList>
    </citation>
    <scope>NUCLEOTIDE SEQUENCE [LARGE SCALE GENOMIC DNA]</scope>
</reference>
<evidence type="ECO:0000313" key="10">
    <source>
        <dbReference type="Proteomes" id="UP000230119"/>
    </source>
</evidence>
<feature type="region of interest" description="Disordered" evidence="8">
    <location>
        <begin position="72"/>
        <end position="100"/>
    </location>
</feature>
<protein>
    <recommendedName>
        <fullName evidence="6 7">Large ribosomal subunit protein bL31</fullName>
    </recommendedName>
</protein>
<evidence type="ECO:0000256" key="3">
    <source>
        <dbReference type="ARBA" id="ARBA00022884"/>
    </source>
</evidence>
<dbReference type="SUPFAM" id="SSF143800">
    <property type="entry name" value="L28p-like"/>
    <property type="match status" value="1"/>
</dbReference>
<dbReference type="GO" id="GO:0003735">
    <property type="term" value="F:structural constituent of ribosome"/>
    <property type="evidence" value="ECO:0007669"/>
    <property type="project" value="InterPro"/>
</dbReference>
<comment type="caution">
    <text evidence="7">Lacks conserved residue(s) required for the propagation of feature annotation.</text>
</comment>
<accession>A0A2M7BRN5</accession>
<gene>
    <name evidence="7" type="primary">rpmE</name>
    <name evidence="9" type="ORF">COS52_04285</name>
</gene>
<keyword evidence="5 7" id="KW-0687">Ribonucleoprotein</keyword>
<dbReference type="InterPro" id="IPR034704">
    <property type="entry name" value="Ribosomal_bL28/bL31-like_sf"/>
</dbReference>
<name>A0A2M7BRN5_9BACT</name>
<comment type="similarity">
    <text evidence="1 7">Belongs to the bacterial ribosomal protein bL31 family. Type A subfamily.</text>
</comment>
<dbReference type="GO" id="GO:1990904">
    <property type="term" value="C:ribonucleoprotein complex"/>
    <property type="evidence" value="ECO:0007669"/>
    <property type="project" value="UniProtKB-KW"/>
</dbReference>
<dbReference type="PRINTS" id="PR01249">
    <property type="entry name" value="RIBOSOMALL31"/>
</dbReference>
<sequence>MKAQIHPQYYIDAKVICSSCGVNYVTGSTKQSIHIEVCSKCHPFYTGEHRFLDTKGKVEKFQKKQQLAAEMKAKKATLKKKEDDKGERKVKSLRELLGES</sequence>